<evidence type="ECO:0008006" key="15">
    <source>
        <dbReference type="Google" id="ProtNLM"/>
    </source>
</evidence>
<evidence type="ECO:0000313" key="5">
    <source>
        <dbReference type="EMBL" id="CAF1323522.1"/>
    </source>
</evidence>
<feature type="domain" description="SEC7" evidence="2">
    <location>
        <begin position="77"/>
        <end position="265"/>
    </location>
</feature>
<name>A0A815CSK3_9BILA</name>
<evidence type="ECO:0000313" key="10">
    <source>
        <dbReference type="EMBL" id="CAF3580304.1"/>
    </source>
</evidence>
<dbReference type="InterPro" id="IPR000904">
    <property type="entry name" value="Sec7_dom"/>
</dbReference>
<dbReference type="EMBL" id="CAJNOE010000608">
    <property type="protein sequence ID" value="CAF1288002.1"/>
    <property type="molecule type" value="Genomic_DNA"/>
</dbReference>
<protein>
    <recommendedName>
        <fullName evidence="15">F-box only protein 8</fullName>
    </recommendedName>
</protein>
<evidence type="ECO:0000313" key="13">
    <source>
        <dbReference type="Proteomes" id="UP000663832"/>
    </source>
</evidence>
<dbReference type="Proteomes" id="UP000663860">
    <property type="component" value="Unassembled WGS sequence"/>
</dbReference>
<dbReference type="SMART" id="SM00222">
    <property type="entry name" value="Sec7"/>
    <property type="match status" value="1"/>
</dbReference>
<gene>
    <name evidence="4" type="ORF">BJG266_LOCUS33379</name>
    <name evidence="7" type="ORF">BJG266_LOCUS42782</name>
    <name evidence="3" type="ORF">IZO911_LOCUS33349</name>
    <name evidence="6" type="ORF">JYZ213_LOCUS33734</name>
    <name evidence="10" type="ORF">KXQ929_LOCUS4087</name>
    <name evidence="11" type="ORF">OKA104_LOCUS22703</name>
    <name evidence="12" type="ORF">OXD698_LOCUS24326</name>
    <name evidence="8" type="ORF">QVE165_LOCUS50486</name>
    <name evidence="9" type="ORF">QVE165_LOCUS59678</name>
    <name evidence="5" type="ORF">VCS650_LOCUS32278</name>
</gene>
<evidence type="ECO:0000259" key="1">
    <source>
        <dbReference type="PROSITE" id="PS50181"/>
    </source>
</evidence>
<dbReference type="EMBL" id="CAJOBB010000137">
    <property type="protein sequence ID" value="CAF3580304.1"/>
    <property type="molecule type" value="Genomic_DNA"/>
</dbReference>
<dbReference type="EMBL" id="CAJNOM010000996">
    <property type="protein sequence ID" value="CAF1584650.1"/>
    <property type="molecule type" value="Genomic_DNA"/>
</dbReference>
<dbReference type="Pfam" id="PF01369">
    <property type="entry name" value="Sec7"/>
    <property type="match status" value="1"/>
</dbReference>
<dbReference type="GO" id="GO:0005085">
    <property type="term" value="F:guanyl-nucleotide exchange factor activity"/>
    <property type="evidence" value="ECO:0007669"/>
    <property type="project" value="InterPro"/>
</dbReference>
<dbReference type="EMBL" id="CAJNON010000579">
    <property type="protein sequence ID" value="CAF1323522.1"/>
    <property type="molecule type" value="Genomic_DNA"/>
</dbReference>
<sequence>MGQIFDRQDAEPTFHTKNQITKMSDISQLPPELALAILKNLNATDLCLAACVWQSLANDEILWLGLCKSNWAYTSVYKRAHSEGISFRRIYLQLDEGTLRFNAGQGLQYFIENRLLDDTCEEICNFIHNTRKLRASEKRKLLQTRRDILERLIELQSYENQFLPNALRQFFAKLDAPEDRNEYLSILIENFSKRFHECNKDLGLSTETIYVLCFSLILLSIDLTSPHVKNKMSKREFIRNTRRAIINGTLSDELAGHLYDNIYLIGHVARSTPTVG</sequence>
<evidence type="ECO:0000259" key="2">
    <source>
        <dbReference type="PROSITE" id="PS50190"/>
    </source>
</evidence>
<dbReference type="InterPro" id="IPR035999">
    <property type="entry name" value="Sec7_dom_sf"/>
</dbReference>
<dbReference type="SUPFAM" id="SSF81383">
    <property type="entry name" value="F-box domain"/>
    <property type="match status" value="1"/>
</dbReference>
<dbReference type="InterPro" id="IPR048003">
    <property type="entry name" value="FBXO8_F-box"/>
</dbReference>
<dbReference type="Gene3D" id="1.10.1000.11">
    <property type="entry name" value="Arf Nucleotide-binding Site Opener,domain 2"/>
    <property type="match status" value="1"/>
</dbReference>
<dbReference type="Proteomes" id="UP000663845">
    <property type="component" value="Unassembled WGS sequence"/>
</dbReference>
<dbReference type="Proteomes" id="UP000663881">
    <property type="component" value="Unassembled WGS sequence"/>
</dbReference>
<proteinExistence type="predicted"/>
<dbReference type="OrthoDB" id="430364at2759"/>
<evidence type="ECO:0000313" key="6">
    <source>
        <dbReference type="EMBL" id="CAF1327062.1"/>
    </source>
</evidence>
<dbReference type="PROSITE" id="PS50190">
    <property type="entry name" value="SEC7"/>
    <property type="match status" value="1"/>
</dbReference>
<evidence type="ECO:0000313" key="7">
    <source>
        <dbReference type="EMBL" id="CAF1494115.1"/>
    </source>
</evidence>
<dbReference type="CDD" id="cd22088">
    <property type="entry name" value="F-box_FBXO8"/>
    <property type="match status" value="1"/>
</dbReference>
<accession>A0A815CSK3</accession>
<dbReference type="PROSITE" id="PS50181">
    <property type="entry name" value="FBOX"/>
    <property type="match status" value="1"/>
</dbReference>
<evidence type="ECO:0000313" key="9">
    <source>
        <dbReference type="EMBL" id="CAF1642340.1"/>
    </source>
</evidence>
<dbReference type="Proteomes" id="UP000663868">
    <property type="component" value="Unassembled WGS sequence"/>
</dbReference>
<dbReference type="Proteomes" id="UP000663877">
    <property type="component" value="Unassembled WGS sequence"/>
</dbReference>
<dbReference type="AlphaFoldDB" id="A0A815CSK3"/>
<dbReference type="EMBL" id="CAJNOM010003161">
    <property type="protein sequence ID" value="CAF1642340.1"/>
    <property type="molecule type" value="Genomic_DNA"/>
</dbReference>
<evidence type="ECO:0000313" key="8">
    <source>
        <dbReference type="EMBL" id="CAF1584650.1"/>
    </source>
</evidence>
<dbReference type="InterPro" id="IPR036047">
    <property type="entry name" value="F-box-like_dom_sf"/>
</dbReference>
<dbReference type="EMBL" id="CAJOAZ010002230">
    <property type="protein sequence ID" value="CAF3908174.1"/>
    <property type="molecule type" value="Genomic_DNA"/>
</dbReference>
<evidence type="ECO:0000313" key="12">
    <source>
        <dbReference type="EMBL" id="CAF3908174.1"/>
    </source>
</evidence>
<dbReference type="EMBL" id="CAJNOI010000638">
    <property type="protein sequence ID" value="CAF1321637.1"/>
    <property type="molecule type" value="Genomic_DNA"/>
</dbReference>
<dbReference type="InterPro" id="IPR001810">
    <property type="entry name" value="F-box_dom"/>
</dbReference>
<dbReference type="Proteomes" id="UP000663832">
    <property type="component" value="Unassembled WGS sequence"/>
</dbReference>
<dbReference type="GO" id="GO:0032012">
    <property type="term" value="P:regulation of ARF protein signal transduction"/>
    <property type="evidence" value="ECO:0007669"/>
    <property type="project" value="InterPro"/>
</dbReference>
<evidence type="ECO:0000313" key="11">
    <source>
        <dbReference type="EMBL" id="CAF3872873.1"/>
    </source>
</evidence>
<dbReference type="Proteomes" id="UP000663844">
    <property type="component" value="Unassembled WGS sequence"/>
</dbReference>
<evidence type="ECO:0000313" key="14">
    <source>
        <dbReference type="Proteomes" id="UP000663860"/>
    </source>
</evidence>
<evidence type="ECO:0000313" key="3">
    <source>
        <dbReference type="EMBL" id="CAF1288002.1"/>
    </source>
</evidence>
<evidence type="ECO:0000313" key="4">
    <source>
        <dbReference type="EMBL" id="CAF1321637.1"/>
    </source>
</evidence>
<dbReference type="Pfam" id="PF12937">
    <property type="entry name" value="F-box-like"/>
    <property type="match status" value="1"/>
</dbReference>
<dbReference type="EMBL" id="CAJNOG010000651">
    <property type="protein sequence ID" value="CAF1327062.1"/>
    <property type="molecule type" value="Genomic_DNA"/>
</dbReference>
<feature type="domain" description="F-box" evidence="1">
    <location>
        <begin position="23"/>
        <end position="66"/>
    </location>
</feature>
<dbReference type="InterPro" id="IPR023394">
    <property type="entry name" value="Sec7_C_sf"/>
</dbReference>
<dbReference type="EMBL" id="CAJOAY010001672">
    <property type="protein sequence ID" value="CAF3872873.1"/>
    <property type="molecule type" value="Genomic_DNA"/>
</dbReference>
<dbReference type="SUPFAM" id="SSF48425">
    <property type="entry name" value="Sec7 domain"/>
    <property type="match status" value="1"/>
</dbReference>
<dbReference type="EMBL" id="CAJNOI010002830">
    <property type="protein sequence ID" value="CAF1494115.1"/>
    <property type="molecule type" value="Genomic_DNA"/>
</dbReference>
<organism evidence="3 14">
    <name type="scientific">Adineta steineri</name>
    <dbReference type="NCBI Taxonomy" id="433720"/>
    <lineage>
        <taxon>Eukaryota</taxon>
        <taxon>Metazoa</taxon>
        <taxon>Spiralia</taxon>
        <taxon>Gnathifera</taxon>
        <taxon>Rotifera</taxon>
        <taxon>Eurotatoria</taxon>
        <taxon>Bdelloidea</taxon>
        <taxon>Adinetida</taxon>
        <taxon>Adinetidae</taxon>
        <taxon>Adineta</taxon>
    </lineage>
</organism>
<reference evidence="3" key="1">
    <citation type="submission" date="2021-02" db="EMBL/GenBank/DDBJ databases">
        <authorList>
            <person name="Nowell W R."/>
        </authorList>
    </citation>
    <scope>NUCLEOTIDE SEQUENCE</scope>
</reference>
<dbReference type="PANTHER" id="PTHR10663:SF372">
    <property type="entry name" value="F-BOX ONLY PROTEIN 8"/>
    <property type="match status" value="1"/>
</dbReference>
<keyword evidence="13" id="KW-1185">Reference proteome</keyword>
<dbReference type="PANTHER" id="PTHR10663">
    <property type="entry name" value="GUANYL-NUCLEOTIDE EXCHANGE FACTOR"/>
    <property type="match status" value="1"/>
</dbReference>
<dbReference type="Gene3D" id="1.20.1280.50">
    <property type="match status" value="1"/>
</dbReference>
<dbReference type="Proteomes" id="UP000663891">
    <property type="component" value="Unassembled WGS sequence"/>
</dbReference>
<comment type="caution">
    <text evidence="3">The sequence shown here is derived from an EMBL/GenBank/DDBJ whole genome shotgun (WGS) entry which is preliminary data.</text>
</comment>